<gene>
    <name evidence="6" type="ORF">QVD17_35502</name>
</gene>
<dbReference type="PROSITE" id="PS50177">
    <property type="entry name" value="NTF2_DOMAIN"/>
    <property type="match status" value="1"/>
</dbReference>
<protein>
    <submittedName>
        <fullName evidence="6">Uncharacterized protein</fullName>
    </submittedName>
</protein>
<dbReference type="GO" id="GO:0003729">
    <property type="term" value="F:mRNA binding"/>
    <property type="evidence" value="ECO:0007669"/>
    <property type="project" value="TreeGrafter"/>
</dbReference>
<dbReference type="EMBL" id="JAUHHV010000009">
    <property type="protein sequence ID" value="KAK1413724.1"/>
    <property type="molecule type" value="Genomic_DNA"/>
</dbReference>
<dbReference type="Pfam" id="PF02136">
    <property type="entry name" value="NTF2"/>
    <property type="match status" value="1"/>
</dbReference>
<evidence type="ECO:0000259" key="4">
    <source>
        <dbReference type="PROSITE" id="PS50102"/>
    </source>
</evidence>
<feature type="compositionally biased region" description="Polar residues" evidence="3">
    <location>
        <begin position="256"/>
        <end position="271"/>
    </location>
</feature>
<comment type="caution">
    <text evidence="6">The sequence shown here is derived from an EMBL/GenBank/DDBJ whole genome shotgun (WGS) entry which is preliminary data.</text>
</comment>
<proteinExistence type="predicted"/>
<dbReference type="InterPro" id="IPR000504">
    <property type="entry name" value="RRM_dom"/>
</dbReference>
<dbReference type="PANTHER" id="PTHR10693:SF70">
    <property type="entry name" value="NUCLEOTIDE-BINDING ALPHA-BETA PLAIT DOMAIN, NTF2-LIKE DOMAIN PROTEIN-RELATED"/>
    <property type="match status" value="1"/>
</dbReference>
<dbReference type="GO" id="GO:0005829">
    <property type="term" value="C:cytosol"/>
    <property type="evidence" value="ECO:0007669"/>
    <property type="project" value="TreeGrafter"/>
</dbReference>
<organism evidence="6 7">
    <name type="scientific">Tagetes erecta</name>
    <name type="common">African marigold</name>
    <dbReference type="NCBI Taxonomy" id="13708"/>
    <lineage>
        <taxon>Eukaryota</taxon>
        <taxon>Viridiplantae</taxon>
        <taxon>Streptophyta</taxon>
        <taxon>Embryophyta</taxon>
        <taxon>Tracheophyta</taxon>
        <taxon>Spermatophyta</taxon>
        <taxon>Magnoliopsida</taxon>
        <taxon>eudicotyledons</taxon>
        <taxon>Gunneridae</taxon>
        <taxon>Pentapetalae</taxon>
        <taxon>asterids</taxon>
        <taxon>campanulids</taxon>
        <taxon>Asterales</taxon>
        <taxon>Asteraceae</taxon>
        <taxon>Asteroideae</taxon>
        <taxon>Heliantheae alliance</taxon>
        <taxon>Tageteae</taxon>
        <taxon>Tagetes</taxon>
    </lineage>
</organism>
<dbReference type="Gene3D" id="3.10.450.50">
    <property type="match status" value="1"/>
</dbReference>
<feature type="region of interest" description="Disordered" evidence="3">
    <location>
        <begin position="341"/>
        <end position="361"/>
    </location>
</feature>
<dbReference type="AlphaFoldDB" id="A0AAD8JZL2"/>
<dbReference type="GO" id="GO:1990904">
    <property type="term" value="C:ribonucleoprotein complex"/>
    <property type="evidence" value="ECO:0007669"/>
    <property type="project" value="TreeGrafter"/>
</dbReference>
<dbReference type="InterPro" id="IPR035979">
    <property type="entry name" value="RBD_domain_sf"/>
</dbReference>
<keyword evidence="7" id="KW-1185">Reference proteome</keyword>
<reference evidence="6" key="1">
    <citation type="journal article" date="2023" name="bioRxiv">
        <title>Improved chromosome-level genome assembly for marigold (Tagetes erecta).</title>
        <authorList>
            <person name="Jiang F."/>
            <person name="Yuan L."/>
            <person name="Wang S."/>
            <person name="Wang H."/>
            <person name="Xu D."/>
            <person name="Wang A."/>
            <person name="Fan W."/>
        </authorList>
    </citation>
    <scope>NUCLEOTIDE SEQUENCE</scope>
    <source>
        <strain evidence="6">WSJ</strain>
        <tissue evidence="6">Leaf</tissue>
    </source>
</reference>
<evidence type="ECO:0000256" key="2">
    <source>
        <dbReference type="PROSITE-ProRule" id="PRU00176"/>
    </source>
</evidence>
<dbReference type="SUPFAM" id="SSF54427">
    <property type="entry name" value="NTF2-like"/>
    <property type="match status" value="1"/>
</dbReference>
<feature type="domain" description="RRM" evidence="4">
    <location>
        <begin position="369"/>
        <end position="446"/>
    </location>
</feature>
<dbReference type="InterPro" id="IPR039539">
    <property type="entry name" value="Ras_GTPase_bind_prot"/>
</dbReference>
<dbReference type="PANTHER" id="PTHR10693">
    <property type="entry name" value="RAS GTPASE-ACTIVATING PROTEIN-BINDING PROTEIN"/>
    <property type="match status" value="1"/>
</dbReference>
<dbReference type="InterPro" id="IPR002075">
    <property type="entry name" value="NTF2_dom"/>
</dbReference>
<name>A0AAD8JZL2_TARER</name>
<dbReference type="CDD" id="cd00590">
    <property type="entry name" value="RRM_SF"/>
    <property type="match status" value="1"/>
</dbReference>
<dbReference type="Pfam" id="PF00076">
    <property type="entry name" value="RRM_1"/>
    <property type="match status" value="1"/>
</dbReference>
<dbReference type="Proteomes" id="UP001229421">
    <property type="component" value="Unassembled WGS sequence"/>
</dbReference>
<feature type="compositionally biased region" description="Basic and acidic residues" evidence="3">
    <location>
        <begin position="238"/>
        <end position="255"/>
    </location>
</feature>
<keyword evidence="1 2" id="KW-0694">RNA-binding</keyword>
<sequence>MHTVNAKNYIQCLLYTADARNQNSSFHVFITDMEDGNVMDDQSLLPQDEADVMNYSAYQIADAFVNQYYLVMKKCPEEAYNFYKDQSIRSHPCADGSMKSVTTRQDIGDEIMASHVKEWNSDVIIMHAQDSVMESVIAGVTGSLIDNDDVTRNFAQTFLLAPQEGGGFYLHNDILQYIEIKEDLETSPAVTDVVDPLPPQQADVADPLPAQQVDVAYPLPVQQADDIANNTSLETEQAADKDQNEDATSAKDTSHETVQAVNKDQTENPTSAKEDVDTETKVSESLKGTNPLPTEPEEKSEPSAWQPAPNVEDAKKVSYASILAKEASVPSFTQLSLNAVGKGSPEVKKRANTSPVPNNGPSEIIYDAKSIRVKDLPAKVTPESLQEALKLFGQAKLKNIQIKAYSQDSYRYAFVEFDNPKSARAAVEARFIRLDGKACEIQSKKVANQGGHNNMGKQAYGRGGFKNENIGRDGEGSSSGNWGHKHNDQGNFIQHFGQPRDYNQKSYRHFQDRK</sequence>
<dbReference type="SMART" id="SM00360">
    <property type="entry name" value="RRM"/>
    <property type="match status" value="1"/>
</dbReference>
<feature type="compositionally biased region" description="Basic and acidic residues" evidence="3">
    <location>
        <begin position="272"/>
        <end position="284"/>
    </location>
</feature>
<dbReference type="SUPFAM" id="SSF54928">
    <property type="entry name" value="RNA-binding domain, RBD"/>
    <property type="match status" value="1"/>
</dbReference>
<feature type="region of interest" description="Disordered" evidence="3">
    <location>
        <begin position="234"/>
        <end position="310"/>
    </location>
</feature>
<feature type="compositionally biased region" description="Polar residues" evidence="3">
    <location>
        <begin position="352"/>
        <end position="361"/>
    </location>
</feature>
<evidence type="ECO:0000313" key="7">
    <source>
        <dbReference type="Proteomes" id="UP001229421"/>
    </source>
</evidence>
<evidence type="ECO:0000313" key="6">
    <source>
        <dbReference type="EMBL" id="KAK1413724.1"/>
    </source>
</evidence>
<evidence type="ECO:0000256" key="1">
    <source>
        <dbReference type="ARBA" id="ARBA00022884"/>
    </source>
</evidence>
<dbReference type="PROSITE" id="PS50102">
    <property type="entry name" value="RRM"/>
    <property type="match status" value="1"/>
</dbReference>
<dbReference type="InterPro" id="IPR012677">
    <property type="entry name" value="Nucleotide-bd_a/b_plait_sf"/>
</dbReference>
<evidence type="ECO:0000256" key="3">
    <source>
        <dbReference type="SAM" id="MobiDB-lite"/>
    </source>
</evidence>
<dbReference type="InterPro" id="IPR032710">
    <property type="entry name" value="NTF2-like_dom_sf"/>
</dbReference>
<feature type="region of interest" description="Disordered" evidence="3">
    <location>
        <begin position="448"/>
        <end position="514"/>
    </location>
</feature>
<evidence type="ECO:0000259" key="5">
    <source>
        <dbReference type="PROSITE" id="PS50177"/>
    </source>
</evidence>
<dbReference type="CDD" id="cd00780">
    <property type="entry name" value="NTF2"/>
    <property type="match status" value="1"/>
</dbReference>
<dbReference type="Gene3D" id="3.30.70.330">
    <property type="match status" value="1"/>
</dbReference>
<dbReference type="InterPro" id="IPR018222">
    <property type="entry name" value="Nuclear_transport_factor_2_euk"/>
</dbReference>
<accession>A0AAD8JZL2</accession>
<feature type="domain" description="NTF2" evidence="5">
    <location>
        <begin position="60"/>
        <end position="177"/>
    </location>
</feature>